<dbReference type="PANTHER" id="PTHR46206">
    <property type="entry name" value="CYTOCHROME P450"/>
    <property type="match status" value="1"/>
</dbReference>
<dbReference type="GO" id="GO:0005506">
    <property type="term" value="F:iron ion binding"/>
    <property type="evidence" value="ECO:0007669"/>
    <property type="project" value="InterPro"/>
</dbReference>
<protein>
    <submittedName>
        <fullName evidence="9">Cytochrome P450</fullName>
    </submittedName>
</protein>
<name>A0A9P4S370_9PEZI</name>
<dbReference type="AlphaFoldDB" id="A0A9P4S370"/>
<feature type="binding site" description="axial binding residue" evidence="7">
    <location>
        <position position="431"/>
    </location>
    <ligand>
        <name>heme</name>
        <dbReference type="ChEBI" id="CHEBI:30413"/>
    </ligand>
    <ligandPart>
        <name>Fe</name>
        <dbReference type="ChEBI" id="CHEBI:18248"/>
    </ligandPart>
</feature>
<keyword evidence="7 8" id="KW-0349">Heme</keyword>
<sequence length="488" mass="55171">MSSPVILVVFSILVVLYLGKSFIPWQKKLLDLPIMTLPEGSSDFRPVVKAGYEKYPDQPFQLQVQGRLLTLIPLKFINEIKSLPEWQLSSKQEIRNLFQGRYTGIGHNSKTMVSTVKVDLTRYISKTLEALQDEMEFAADRNIGACEEWTPVYLYPALLRIVALISGRVFVGLPLNRNEDWIRISINFTIVSFMASQKFASIPAWKRPFVVPFSPETRAIKRHRAEAVRLLTPIIQRRVKDMKDPNFKRPDDMIQWALENATGTRESSVDRQADIQLTLSMAAIHTTSTTVCHCLYDLCAHPEYLEPLCEEIESVLAETGEKMTKVSMIKLRKLDSFIKESQRLSPPGLVAMRRLVMSHITLSDGTVLPKGTSIAVPSWGVTRDGTLWNDPETFDGFRFAKLRAVPGSENKHQFAMTGPDSLSFGHGVHACPGRFFAGNEIKILLSHILLHYHVKIESGLRPENRINGLGISTDPTGKVLFKKRERKV</sequence>
<evidence type="ECO:0000256" key="7">
    <source>
        <dbReference type="PIRSR" id="PIRSR602403-1"/>
    </source>
</evidence>
<dbReference type="InterPro" id="IPR002403">
    <property type="entry name" value="Cyt_P450_E_grp-IV"/>
</dbReference>
<dbReference type="GO" id="GO:0020037">
    <property type="term" value="F:heme binding"/>
    <property type="evidence" value="ECO:0007669"/>
    <property type="project" value="InterPro"/>
</dbReference>
<dbReference type="Gene3D" id="1.10.630.10">
    <property type="entry name" value="Cytochrome P450"/>
    <property type="match status" value="1"/>
</dbReference>
<dbReference type="OrthoDB" id="1844152at2759"/>
<evidence type="ECO:0000256" key="6">
    <source>
        <dbReference type="ARBA" id="ARBA00023033"/>
    </source>
</evidence>
<gene>
    <name evidence="9" type="ORF">M501DRAFT_942189</name>
</gene>
<evidence type="ECO:0000256" key="4">
    <source>
        <dbReference type="ARBA" id="ARBA00023002"/>
    </source>
</evidence>
<evidence type="ECO:0000256" key="2">
    <source>
        <dbReference type="ARBA" id="ARBA00010617"/>
    </source>
</evidence>
<dbReference type="PROSITE" id="PS00086">
    <property type="entry name" value="CYTOCHROME_P450"/>
    <property type="match status" value="1"/>
</dbReference>
<keyword evidence="6 8" id="KW-0503">Monooxygenase</keyword>
<evidence type="ECO:0000313" key="10">
    <source>
        <dbReference type="Proteomes" id="UP000799429"/>
    </source>
</evidence>
<dbReference type="PRINTS" id="PR00465">
    <property type="entry name" value="EP450IV"/>
</dbReference>
<dbReference type="Proteomes" id="UP000799429">
    <property type="component" value="Unassembled WGS sequence"/>
</dbReference>
<evidence type="ECO:0000256" key="8">
    <source>
        <dbReference type="RuleBase" id="RU000461"/>
    </source>
</evidence>
<reference evidence="9" key="1">
    <citation type="journal article" date="2020" name="Stud. Mycol.">
        <title>101 Dothideomycetes genomes: a test case for predicting lifestyles and emergence of pathogens.</title>
        <authorList>
            <person name="Haridas S."/>
            <person name="Albert R."/>
            <person name="Binder M."/>
            <person name="Bloem J."/>
            <person name="Labutti K."/>
            <person name="Salamov A."/>
            <person name="Andreopoulos B."/>
            <person name="Baker S."/>
            <person name="Barry K."/>
            <person name="Bills G."/>
            <person name="Bluhm B."/>
            <person name="Cannon C."/>
            <person name="Castanera R."/>
            <person name="Culley D."/>
            <person name="Daum C."/>
            <person name="Ezra D."/>
            <person name="Gonzalez J."/>
            <person name="Henrissat B."/>
            <person name="Kuo A."/>
            <person name="Liang C."/>
            <person name="Lipzen A."/>
            <person name="Lutzoni F."/>
            <person name="Magnuson J."/>
            <person name="Mondo S."/>
            <person name="Nolan M."/>
            <person name="Ohm R."/>
            <person name="Pangilinan J."/>
            <person name="Park H.-J."/>
            <person name="Ramirez L."/>
            <person name="Alfaro M."/>
            <person name="Sun H."/>
            <person name="Tritt A."/>
            <person name="Yoshinaga Y."/>
            <person name="Zwiers L.-H."/>
            <person name="Turgeon B."/>
            <person name="Goodwin S."/>
            <person name="Spatafora J."/>
            <person name="Crous P."/>
            <person name="Grigoriev I."/>
        </authorList>
    </citation>
    <scope>NUCLEOTIDE SEQUENCE</scope>
    <source>
        <strain evidence="9">CBS 101060</strain>
    </source>
</reference>
<proteinExistence type="inferred from homology"/>
<dbReference type="InterPro" id="IPR036396">
    <property type="entry name" value="Cyt_P450_sf"/>
</dbReference>
<comment type="caution">
    <text evidence="9">The sequence shown here is derived from an EMBL/GenBank/DDBJ whole genome shotgun (WGS) entry which is preliminary data.</text>
</comment>
<evidence type="ECO:0000256" key="1">
    <source>
        <dbReference type="ARBA" id="ARBA00001971"/>
    </source>
</evidence>
<dbReference type="InterPro" id="IPR001128">
    <property type="entry name" value="Cyt_P450"/>
</dbReference>
<evidence type="ECO:0000313" key="9">
    <source>
        <dbReference type="EMBL" id="KAF2835329.1"/>
    </source>
</evidence>
<keyword evidence="10" id="KW-1185">Reference proteome</keyword>
<dbReference type="PANTHER" id="PTHR46206:SF6">
    <property type="entry name" value="CYTOCHROME P450 MONOOXYGENASE AN1598-RELATED"/>
    <property type="match status" value="1"/>
</dbReference>
<dbReference type="CDD" id="cd11041">
    <property type="entry name" value="CYP503A1-like"/>
    <property type="match status" value="1"/>
</dbReference>
<dbReference type="Pfam" id="PF00067">
    <property type="entry name" value="p450"/>
    <property type="match status" value="1"/>
</dbReference>
<keyword evidence="5 7" id="KW-0408">Iron</keyword>
<evidence type="ECO:0000256" key="3">
    <source>
        <dbReference type="ARBA" id="ARBA00022723"/>
    </source>
</evidence>
<dbReference type="EMBL" id="MU006109">
    <property type="protein sequence ID" value="KAF2835329.1"/>
    <property type="molecule type" value="Genomic_DNA"/>
</dbReference>
<accession>A0A9P4S370</accession>
<evidence type="ECO:0000256" key="5">
    <source>
        <dbReference type="ARBA" id="ARBA00023004"/>
    </source>
</evidence>
<dbReference type="SUPFAM" id="SSF48264">
    <property type="entry name" value="Cytochrome P450"/>
    <property type="match status" value="1"/>
</dbReference>
<keyword evidence="4 8" id="KW-0560">Oxidoreductase</keyword>
<dbReference type="GO" id="GO:0004497">
    <property type="term" value="F:monooxygenase activity"/>
    <property type="evidence" value="ECO:0007669"/>
    <property type="project" value="UniProtKB-KW"/>
</dbReference>
<comment type="similarity">
    <text evidence="2 8">Belongs to the cytochrome P450 family.</text>
</comment>
<comment type="cofactor">
    <cofactor evidence="1 7">
        <name>heme</name>
        <dbReference type="ChEBI" id="CHEBI:30413"/>
    </cofactor>
</comment>
<organism evidence="9 10">
    <name type="scientific">Patellaria atrata CBS 101060</name>
    <dbReference type="NCBI Taxonomy" id="1346257"/>
    <lineage>
        <taxon>Eukaryota</taxon>
        <taxon>Fungi</taxon>
        <taxon>Dikarya</taxon>
        <taxon>Ascomycota</taxon>
        <taxon>Pezizomycotina</taxon>
        <taxon>Dothideomycetes</taxon>
        <taxon>Dothideomycetes incertae sedis</taxon>
        <taxon>Patellariales</taxon>
        <taxon>Patellariaceae</taxon>
        <taxon>Patellaria</taxon>
    </lineage>
</organism>
<dbReference type="InterPro" id="IPR017972">
    <property type="entry name" value="Cyt_P450_CS"/>
</dbReference>
<dbReference type="PRINTS" id="PR00385">
    <property type="entry name" value="P450"/>
</dbReference>
<dbReference type="GO" id="GO:0016705">
    <property type="term" value="F:oxidoreductase activity, acting on paired donors, with incorporation or reduction of molecular oxygen"/>
    <property type="evidence" value="ECO:0007669"/>
    <property type="project" value="InterPro"/>
</dbReference>
<keyword evidence="3 7" id="KW-0479">Metal-binding</keyword>